<evidence type="ECO:0000313" key="3">
    <source>
        <dbReference type="EMBL" id="ETO78765.1"/>
    </source>
</evidence>
<feature type="transmembrane region" description="Helical" evidence="2">
    <location>
        <begin position="48"/>
        <end position="71"/>
    </location>
</feature>
<feature type="transmembrane region" description="Helical" evidence="2">
    <location>
        <begin position="77"/>
        <end position="97"/>
    </location>
</feature>
<dbReference type="OrthoDB" id="125087at2759"/>
<evidence type="ECO:0000256" key="2">
    <source>
        <dbReference type="SAM" id="Phobius"/>
    </source>
</evidence>
<comment type="caution">
    <text evidence="3">The sequence shown here is derived from an EMBL/GenBank/DDBJ whole genome shotgun (WGS) entry which is preliminary data.</text>
</comment>
<keyword evidence="2" id="KW-1133">Transmembrane helix</keyword>
<sequence length="326" mass="35077">MNSSVSMKPHTTTMDSQQKLTPTPSDDGIFSKFRLSCCTAKSFKRVGVLLAFHLLNAFVAISGVISVAMLLASMVLMPLWAVALLLMALAMFMIHVVHQIPQKCLMYFGYVVLVALYIASLSIYWYITVSPYALFAAGAVGVGLFFLSSATMRLLVKLDVQLANFISTDKDVTLQPDDCVYRFKLSKATNPSALLPHIRMTRQVWLAVMYFASLKIAAGVLSTAVIVLTVVLPMLALFSGLLFGSQVTVGDNPIAYIGLIIAIWLIGAIGVPIVAVLSVRLTTRVCGAEQNEEEVEIEAAFPLTPEPESSTTSFAGLAGTNPSAVG</sequence>
<evidence type="ECO:0000256" key="1">
    <source>
        <dbReference type="SAM" id="MobiDB-lite"/>
    </source>
</evidence>
<reference evidence="3 4" key="1">
    <citation type="submission" date="2013-11" db="EMBL/GenBank/DDBJ databases">
        <title>The Genome Sequence of Phytophthora parasitica P1976.</title>
        <authorList>
            <consortium name="The Broad Institute Genomics Platform"/>
            <person name="Russ C."/>
            <person name="Tyler B."/>
            <person name="Panabieres F."/>
            <person name="Shan W."/>
            <person name="Tripathy S."/>
            <person name="Grunwald N."/>
            <person name="Machado M."/>
            <person name="Johnson C.S."/>
            <person name="Walker B."/>
            <person name="Young S."/>
            <person name="Zeng Q."/>
            <person name="Gargeya S."/>
            <person name="Fitzgerald M."/>
            <person name="Haas B."/>
            <person name="Abouelleil A."/>
            <person name="Allen A.W."/>
            <person name="Alvarado L."/>
            <person name="Arachchi H.M."/>
            <person name="Berlin A.M."/>
            <person name="Chapman S.B."/>
            <person name="Gainer-Dewar J."/>
            <person name="Goldberg J."/>
            <person name="Griggs A."/>
            <person name="Gujja S."/>
            <person name="Hansen M."/>
            <person name="Howarth C."/>
            <person name="Imamovic A."/>
            <person name="Ireland A."/>
            <person name="Larimer J."/>
            <person name="McCowan C."/>
            <person name="Murphy C."/>
            <person name="Pearson M."/>
            <person name="Poon T.W."/>
            <person name="Priest M."/>
            <person name="Roberts A."/>
            <person name="Saif S."/>
            <person name="Shea T."/>
            <person name="Sisk P."/>
            <person name="Sykes S."/>
            <person name="Wortman J."/>
            <person name="Nusbaum C."/>
            <person name="Birren B."/>
        </authorList>
    </citation>
    <scope>NUCLEOTIDE SEQUENCE [LARGE SCALE GENOMIC DNA]</scope>
    <source>
        <strain evidence="3 4">P1976</strain>
    </source>
</reference>
<feature type="transmembrane region" description="Helical" evidence="2">
    <location>
        <begin position="133"/>
        <end position="156"/>
    </location>
</feature>
<feature type="transmembrane region" description="Helical" evidence="2">
    <location>
        <begin position="104"/>
        <end position="127"/>
    </location>
</feature>
<dbReference type="Proteomes" id="UP000028582">
    <property type="component" value="Unassembled WGS sequence"/>
</dbReference>
<organism evidence="3 4">
    <name type="scientific">Phytophthora nicotianae P1976</name>
    <dbReference type="NCBI Taxonomy" id="1317066"/>
    <lineage>
        <taxon>Eukaryota</taxon>
        <taxon>Sar</taxon>
        <taxon>Stramenopiles</taxon>
        <taxon>Oomycota</taxon>
        <taxon>Peronosporomycetes</taxon>
        <taxon>Peronosporales</taxon>
        <taxon>Peronosporaceae</taxon>
        <taxon>Phytophthora</taxon>
    </lineage>
</organism>
<feature type="region of interest" description="Disordered" evidence="1">
    <location>
        <begin position="1"/>
        <end position="23"/>
    </location>
</feature>
<feature type="region of interest" description="Disordered" evidence="1">
    <location>
        <begin position="304"/>
        <end position="326"/>
    </location>
</feature>
<dbReference type="AlphaFoldDB" id="A0A081AIQ4"/>
<feature type="transmembrane region" description="Helical" evidence="2">
    <location>
        <begin position="204"/>
        <end position="234"/>
    </location>
</feature>
<keyword evidence="2" id="KW-0472">Membrane</keyword>
<feature type="transmembrane region" description="Helical" evidence="2">
    <location>
        <begin position="254"/>
        <end position="277"/>
    </location>
</feature>
<protein>
    <submittedName>
        <fullName evidence="3">Uncharacterized protein</fullName>
    </submittedName>
</protein>
<accession>A0A081AIQ4</accession>
<evidence type="ECO:0000313" key="4">
    <source>
        <dbReference type="Proteomes" id="UP000028582"/>
    </source>
</evidence>
<name>A0A081AIQ4_PHYNI</name>
<gene>
    <name evidence="3" type="ORF">F444_06376</name>
</gene>
<feature type="compositionally biased region" description="Polar residues" evidence="1">
    <location>
        <begin position="307"/>
        <end position="326"/>
    </location>
</feature>
<proteinExistence type="predicted"/>
<dbReference type="EMBL" id="ANJA01001179">
    <property type="protein sequence ID" value="ETO78765.1"/>
    <property type="molecule type" value="Genomic_DNA"/>
</dbReference>
<keyword evidence="2" id="KW-0812">Transmembrane</keyword>